<dbReference type="SMART" id="SM00220">
    <property type="entry name" value="S_TKc"/>
    <property type="match status" value="1"/>
</dbReference>
<dbReference type="PANTHER" id="PTHR43289:SF6">
    <property type="entry name" value="SERINE_THREONINE-PROTEIN KINASE NEKL-3"/>
    <property type="match status" value="1"/>
</dbReference>
<dbReference type="CDD" id="cd14014">
    <property type="entry name" value="STKc_PknB_like"/>
    <property type="match status" value="1"/>
</dbReference>
<feature type="region of interest" description="Disordered" evidence="5">
    <location>
        <begin position="393"/>
        <end position="412"/>
    </location>
</feature>
<dbReference type="InterPro" id="IPR011009">
    <property type="entry name" value="Kinase-like_dom_sf"/>
</dbReference>
<evidence type="ECO:0000313" key="8">
    <source>
        <dbReference type="EMBL" id="EAU68360.1"/>
    </source>
</evidence>
<feature type="domain" description="Protein kinase" evidence="6">
    <location>
        <begin position="23"/>
        <end position="296"/>
    </location>
</feature>
<keyword evidence="3 8" id="KW-0418">Kinase</keyword>
<dbReference type="Gene3D" id="1.10.510.10">
    <property type="entry name" value="Transferase(Phosphotransferase) domain 1"/>
    <property type="match status" value="1"/>
</dbReference>
<dbReference type="GO" id="GO:0005524">
    <property type="term" value="F:ATP binding"/>
    <property type="evidence" value="ECO:0007669"/>
    <property type="project" value="UniProtKB-KW"/>
</dbReference>
<dbReference type="InterPro" id="IPR000719">
    <property type="entry name" value="Prot_kinase_dom"/>
</dbReference>
<dbReference type="SUPFAM" id="SSF56112">
    <property type="entry name" value="Protein kinase-like (PK-like)"/>
    <property type="match status" value="1"/>
</dbReference>
<dbReference type="GO" id="GO:0004674">
    <property type="term" value="F:protein serine/threonine kinase activity"/>
    <property type="evidence" value="ECO:0007669"/>
    <property type="project" value="TreeGrafter"/>
</dbReference>
<evidence type="ECO:0000256" key="1">
    <source>
        <dbReference type="ARBA" id="ARBA00022679"/>
    </source>
</evidence>
<evidence type="ECO:0000256" key="3">
    <source>
        <dbReference type="ARBA" id="ARBA00022777"/>
    </source>
</evidence>
<dbReference type="EMBL" id="AAMD01000018">
    <property type="protein sequence ID" value="EAU68360.1"/>
    <property type="molecule type" value="Genomic_DNA"/>
</dbReference>
<dbReference type="Pfam" id="PF00069">
    <property type="entry name" value="Pkinase"/>
    <property type="match status" value="1"/>
</dbReference>
<evidence type="ECO:0000313" key="10">
    <source>
        <dbReference type="Proteomes" id="UP000032702"/>
    </source>
</evidence>
<accession>Q099H3</accession>
<dbReference type="PANTHER" id="PTHR43289">
    <property type="entry name" value="MITOGEN-ACTIVATED PROTEIN KINASE KINASE KINASE 20-RELATED"/>
    <property type="match status" value="1"/>
</dbReference>
<protein>
    <submittedName>
        <fullName evidence="8">Protein kinase</fullName>
    </submittedName>
</protein>
<dbReference type="RefSeq" id="WP_002612102.1">
    <property type="nucleotide sequence ID" value="NC_014623.1"/>
</dbReference>
<dbReference type="STRING" id="378806.STAUR_7868"/>
<dbReference type="eggNOG" id="COG0515">
    <property type="taxonomic scope" value="Bacteria"/>
</dbReference>
<keyword evidence="1" id="KW-0808">Transferase</keyword>
<gene>
    <name evidence="7" type="ordered locus">STAUR_7868</name>
    <name evidence="8" type="ORF">STIAU_3890</name>
</gene>
<keyword evidence="9" id="KW-1185">Reference proteome</keyword>
<evidence type="ECO:0000256" key="4">
    <source>
        <dbReference type="ARBA" id="ARBA00022840"/>
    </source>
</evidence>
<reference evidence="8 10" key="1">
    <citation type="submission" date="2006-04" db="EMBL/GenBank/DDBJ databases">
        <authorList>
            <person name="Nierman W.C."/>
        </authorList>
    </citation>
    <scope>NUCLEOTIDE SEQUENCE [LARGE SCALE GENOMIC DNA]</scope>
    <source>
        <strain evidence="8 10">DW4/3-1</strain>
    </source>
</reference>
<dbReference type="EMBL" id="CP002271">
    <property type="protein sequence ID" value="ADO75623.1"/>
    <property type="molecule type" value="Genomic_DNA"/>
</dbReference>
<sequence length="467" mass="50504">MDKTQASTLHPALLPLGTNVGPWRVVGWGGQGVYGAVYQAVRAVAEPGPPVALKLALLPRDPRFARERELLSRVEHPSIPRLLDSGEWHHPLGTVHPYIVMEWVDGTPLYEWVQAHHPAPAQEVRLLAQTARALEALHAQGAIHRDVKGGNVLVRRSDGRAMLMDFGSGIHAGAATLTPPGAWTGTPAYRSAESSLFSLRSMWDATARYDDKPTDDLYALGVTAYRLITGTYPELSDPFKDEAGIWQLGEMASPPPSALAPQIDPQLDALIVRMLRVRPEARGTAREIAKVLEQVVERLQRQHVPAPVAPPPASRVQAPTKWLQAMAAAAALLLSAWAGWAVRDGTLPKPSATRLEAGDSEKEDANTVGLGDAALKTSTVDTPDASIPERMAEDALPAPREGQAKPNARGQCPHKEQLALNGGCWVRLTLDRVACEQSGYVFTSQCYGPVLSNPRHRHPTSDPSNPP</sequence>
<dbReference type="HOGENOM" id="CLU_028595_1_0_7"/>
<dbReference type="OrthoDB" id="5313151at2"/>
<dbReference type="PROSITE" id="PS50011">
    <property type="entry name" value="PROTEIN_KINASE_DOM"/>
    <property type="match status" value="1"/>
</dbReference>
<evidence type="ECO:0000256" key="2">
    <source>
        <dbReference type="ARBA" id="ARBA00022741"/>
    </source>
</evidence>
<evidence type="ECO:0000256" key="5">
    <source>
        <dbReference type="SAM" id="MobiDB-lite"/>
    </source>
</evidence>
<name>Q099H3_STIAD</name>
<keyword evidence="4" id="KW-0067">ATP-binding</keyword>
<dbReference type="AlphaFoldDB" id="Q099H3"/>
<dbReference type="KEGG" id="sur:STAUR_7868"/>
<dbReference type="Gene3D" id="3.30.200.20">
    <property type="entry name" value="Phosphorylase Kinase, domain 1"/>
    <property type="match status" value="1"/>
</dbReference>
<reference evidence="7 9" key="2">
    <citation type="journal article" date="2011" name="Mol. Biol. Evol.">
        <title>Comparative genomic analysis of fruiting body formation in Myxococcales.</title>
        <authorList>
            <person name="Huntley S."/>
            <person name="Hamann N."/>
            <person name="Wegener-Feldbrugge S."/>
            <person name="Treuner-Lange A."/>
            <person name="Kube M."/>
            <person name="Reinhardt R."/>
            <person name="Klages S."/>
            <person name="Muller R."/>
            <person name="Ronning C.M."/>
            <person name="Nierman W.C."/>
            <person name="Sogaard-Andersen L."/>
        </authorList>
    </citation>
    <scope>NUCLEOTIDE SEQUENCE [LARGE SCALE GENOMIC DNA]</scope>
    <source>
        <strain evidence="7 9">DW4/3-1</strain>
    </source>
</reference>
<keyword evidence="2" id="KW-0547">Nucleotide-binding</keyword>
<evidence type="ECO:0000313" key="9">
    <source>
        <dbReference type="Proteomes" id="UP000001351"/>
    </source>
</evidence>
<evidence type="ECO:0000259" key="6">
    <source>
        <dbReference type="PROSITE" id="PS50011"/>
    </source>
</evidence>
<proteinExistence type="predicted"/>
<evidence type="ECO:0000313" key="7">
    <source>
        <dbReference type="EMBL" id="ADO75623.1"/>
    </source>
</evidence>
<dbReference type="Proteomes" id="UP000032702">
    <property type="component" value="Unassembled WGS sequence"/>
</dbReference>
<dbReference type="Proteomes" id="UP000001351">
    <property type="component" value="Chromosome"/>
</dbReference>
<organism evidence="8 10">
    <name type="scientific">Stigmatella aurantiaca (strain DW4/3-1)</name>
    <dbReference type="NCBI Taxonomy" id="378806"/>
    <lineage>
        <taxon>Bacteria</taxon>
        <taxon>Pseudomonadati</taxon>
        <taxon>Myxococcota</taxon>
        <taxon>Myxococcia</taxon>
        <taxon>Myxococcales</taxon>
        <taxon>Cystobacterineae</taxon>
        <taxon>Archangiaceae</taxon>
        <taxon>Stigmatella</taxon>
    </lineage>
</organism>